<evidence type="ECO:0000313" key="3">
    <source>
        <dbReference type="Proteomes" id="UP000266841"/>
    </source>
</evidence>
<comment type="caution">
    <text evidence="2">The sequence shown here is derived from an EMBL/GenBank/DDBJ whole genome shotgun (WGS) entry which is preliminary data.</text>
</comment>
<gene>
    <name evidence="2" type="ORF">THAOC_30865</name>
</gene>
<proteinExistence type="predicted"/>
<dbReference type="EMBL" id="AGNL01044123">
    <property type="protein sequence ID" value="EJK50196.1"/>
    <property type="molecule type" value="Genomic_DNA"/>
</dbReference>
<reference evidence="2 3" key="1">
    <citation type="journal article" date="2012" name="Genome Biol.">
        <title>Genome and low-iron response of an oceanic diatom adapted to chronic iron limitation.</title>
        <authorList>
            <person name="Lommer M."/>
            <person name="Specht M."/>
            <person name="Roy A.S."/>
            <person name="Kraemer L."/>
            <person name="Andreson R."/>
            <person name="Gutowska M.A."/>
            <person name="Wolf J."/>
            <person name="Bergner S.V."/>
            <person name="Schilhabel M.B."/>
            <person name="Klostermeier U.C."/>
            <person name="Beiko R.G."/>
            <person name="Rosenstiel P."/>
            <person name="Hippler M."/>
            <person name="Laroche J."/>
        </authorList>
    </citation>
    <scope>NUCLEOTIDE SEQUENCE [LARGE SCALE GENOMIC DNA]</scope>
    <source>
        <strain evidence="2 3">CCMP1005</strain>
    </source>
</reference>
<keyword evidence="3" id="KW-1185">Reference proteome</keyword>
<protein>
    <submittedName>
        <fullName evidence="2">Uncharacterized protein</fullName>
    </submittedName>
</protein>
<accession>K0RMV5</accession>
<evidence type="ECO:0000313" key="2">
    <source>
        <dbReference type="EMBL" id="EJK50196.1"/>
    </source>
</evidence>
<feature type="compositionally biased region" description="Acidic residues" evidence="1">
    <location>
        <begin position="15"/>
        <end position="25"/>
    </location>
</feature>
<feature type="region of interest" description="Disordered" evidence="1">
    <location>
        <begin position="58"/>
        <end position="79"/>
    </location>
</feature>
<name>K0RMV5_THAOC</name>
<sequence length="173" mass="18484">MMMARPSKAPAAPDDSSDGEGEEDEVRAQRASEAGGGEAEENTRYGNDMLKQLNAALASQSETPAQVQQSLPIAQPNPQAMRTEEYVTVGDIGIGNVPESERVALDDLKVNHQHGLKARHTDRTFDSLFLALSKTLASASLRLALRVSQANTAHGSFLSVLFTTTSGSSRFLA</sequence>
<dbReference type="Proteomes" id="UP000266841">
    <property type="component" value="Unassembled WGS sequence"/>
</dbReference>
<evidence type="ECO:0000256" key="1">
    <source>
        <dbReference type="SAM" id="MobiDB-lite"/>
    </source>
</evidence>
<organism evidence="2 3">
    <name type="scientific">Thalassiosira oceanica</name>
    <name type="common">Marine diatom</name>
    <dbReference type="NCBI Taxonomy" id="159749"/>
    <lineage>
        <taxon>Eukaryota</taxon>
        <taxon>Sar</taxon>
        <taxon>Stramenopiles</taxon>
        <taxon>Ochrophyta</taxon>
        <taxon>Bacillariophyta</taxon>
        <taxon>Coscinodiscophyceae</taxon>
        <taxon>Thalassiosirophycidae</taxon>
        <taxon>Thalassiosirales</taxon>
        <taxon>Thalassiosiraceae</taxon>
        <taxon>Thalassiosira</taxon>
    </lineage>
</organism>
<feature type="region of interest" description="Disordered" evidence="1">
    <location>
        <begin position="1"/>
        <end position="43"/>
    </location>
</feature>
<dbReference type="AlphaFoldDB" id="K0RMV5"/>